<dbReference type="AlphaFoldDB" id="A0A2M7TW35"/>
<proteinExistence type="predicted"/>
<evidence type="ECO:0000313" key="2">
    <source>
        <dbReference type="Proteomes" id="UP000228503"/>
    </source>
</evidence>
<evidence type="ECO:0000313" key="1">
    <source>
        <dbReference type="EMBL" id="PIZ61822.1"/>
    </source>
</evidence>
<comment type="caution">
    <text evidence="1">The sequence shown here is derived from an EMBL/GenBank/DDBJ whole genome shotgun (WGS) entry which is preliminary data.</text>
</comment>
<dbReference type="Proteomes" id="UP000228503">
    <property type="component" value="Unassembled WGS sequence"/>
</dbReference>
<accession>A0A2M7TW35</accession>
<reference evidence="2" key="1">
    <citation type="submission" date="2017-09" db="EMBL/GenBank/DDBJ databases">
        <title>Depth-based differentiation of microbial function through sediment-hosted aquifers and enrichment of novel symbionts in the deep terrestrial subsurface.</title>
        <authorList>
            <person name="Probst A.J."/>
            <person name="Ladd B."/>
            <person name="Jarett J.K."/>
            <person name="Geller-Mcgrath D.E."/>
            <person name="Sieber C.M.K."/>
            <person name="Emerson J.B."/>
            <person name="Anantharaman K."/>
            <person name="Thomas B.C."/>
            <person name="Malmstrom R."/>
            <person name="Stieglmeier M."/>
            <person name="Klingl A."/>
            <person name="Woyke T."/>
            <person name="Ryan C.M."/>
            <person name="Banfield J.F."/>
        </authorList>
    </citation>
    <scope>NUCLEOTIDE SEQUENCE [LARGE SCALE GENOMIC DNA]</scope>
</reference>
<name>A0A2M7TW35_9BACT</name>
<sequence>MADPAQETPQISIETPSRALVVPTESNQFSRAARIQQEHFISGQTEKEFFNPFDETEKAAIQVHEKLVTDNIIAEMNAHPPASLEAFKAQYNSLQDPDIIHTAGKQLVDQWIEEGRFPESERKALTAIAQGVFVRLQSDSRNPYRVFLDHELSVVDVGAQQKSRISGRQELIEVAKRSLEGRRAHDKPTPPVSQHTTLPERLQRLLGKRTIESPQIEIEPITEEDIEKIVDTLAQVGVDEDIRADFIQGLQRGLEEAQTVQNERMRQQEESRMYDAEQEDLRERSNNSRPLDLFGFPLAMKAVGYSQNHPTPGVTFETGGQHFPYTGVRVETADGKVVEVLRIYDTSDAYDTSRTRTQKPSAVQG</sequence>
<protein>
    <submittedName>
        <fullName evidence="1">Uncharacterized protein</fullName>
    </submittedName>
</protein>
<gene>
    <name evidence="1" type="ORF">COY16_05895</name>
</gene>
<dbReference type="EMBL" id="PFOB01000074">
    <property type="protein sequence ID" value="PIZ61822.1"/>
    <property type="molecule type" value="Genomic_DNA"/>
</dbReference>
<organism evidence="1 2">
    <name type="scientific">Candidatus Roizmanbacteria bacterium CG_4_10_14_0_2_um_filter_39_13</name>
    <dbReference type="NCBI Taxonomy" id="1974825"/>
    <lineage>
        <taxon>Bacteria</taxon>
        <taxon>Candidatus Roizmaniibacteriota</taxon>
    </lineage>
</organism>